<evidence type="ECO:0000259" key="4">
    <source>
        <dbReference type="PROSITE" id="PS50893"/>
    </source>
</evidence>
<dbReference type="InterPro" id="IPR003439">
    <property type="entry name" value="ABC_transporter-like_ATP-bd"/>
</dbReference>
<keyword evidence="6" id="KW-1185">Reference proteome</keyword>
<gene>
    <name evidence="5" type="primary">phnL</name>
    <name evidence="5" type="ORF">EVC62_07105</name>
</gene>
<evidence type="ECO:0000256" key="1">
    <source>
        <dbReference type="ARBA" id="ARBA00005417"/>
    </source>
</evidence>
<dbReference type="GO" id="GO:0016829">
    <property type="term" value="F:lyase activity"/>
    <property type="evidence" value="ECO:0007669"/>
    <property type="project" value="UniProtKB-KW"/>
</dbReference>
<dbReference type="InterPro" id="IPR017871">
    <property type="entry name" value="ABC_transporter-like_CS"/>
</dbReference>
<feature type="domain" description="ABC transporter" evidence="4">
    <location>
        <begin position="16"/>
        <end position="254"/>
    </location>
</feature>
<dbReference type="PANTHER" id="PTHR42798:SF7">
    <property type="entry name" value="ALPHA-D-RIBOSE 1-METHYLPHOSPHONATE 5-TRIPHOSPHATE SYNTHASE SUBUNIT PHNL"/>
    <property type="match status" value="1"/>
</dbReference>
<protein>
    <submittedName>
        <fullName evidence="5">Phosphonate C-P lyase system protein PhnL</fullName>
    </submittedName>
</protein>
<dbReference type="SMART" id="SM00382">
    <property type="entry name" value="AAA"/>
    <property type="match status" value="1"/>
</dbReference>
<dbReference type="Gene3D" id="3.40.50.300">
    <property type="entry name" value="P-loop containing nucleotide triphosphate hydrolases"/>
    <property type="match status" value="1"/>
</dbReference>
<dbReference type="InterPro" id="IPR027417">
    <property type="entry name" value="P-loop_NTPase"/>
</dbReference>
<dbReference type="SUPFAM" id="SSF52540">
    <property type="entry name" value="P-loop containing nucleoside triphosphate hydrolases"/>
    <property type="match status" value="1"/>
</dbReference>
<reference evidence="5 6" key="1">
    <citation type="submission" date="2019-01" db="EMBL/GenBank/DDBJ databases">
        <title>Genome sequence of Salinicola endophyticus REST5.</title>
        <authorList>
            <person name="Nascimento F.X."/>
        </authorList>
    </citation>
    <scope>NUCLEOTIDE SEQUENCE [LARGE SCALE GENOMIC DNA]</scope>
    <source>
        <strain evidence="5 6">REST5</strain>
    </source>
</reference>
<dbReference type="InterPro" id="IPR003593">
    <property type="entry name" value="AAA+_ATPase"/>
</dbReference>
<sequence>MLSETGASPKRARPRLTVAGLHKRFLLHGQGGVEIDVMRDLSLTLQAGECLVLAGRSGIGKSTLLKMLYGDYRIDQGRIRLHFDDGDLDLETLPTYAWHGLRRDVIGYVSQFLRVVPRVAAVDVVMEPLLARGADEADSRQRAETLLARLNLPERLWQLPPGTFSGGEQQRVNIARGFIGEHPLLLLDEPTASLDAANRDVVIALIGEAKARGTAMLGIFHDEDVRERVADRLLPLDGSLGGLSNASQPCRESLS</sequence>
<dbReference type="Pfam" id="PF00005">
    <property type="entry name" value="ABC_tran"/>
    <property type="match status" value="1"/>
</dbReference>
<comment type="similarity">
    <text evidence="1">Belongs to the ABC transporter superfamily.</text>
</comment>
<dbReference type="PROSITE" id="PS50893">
    <property type="entry name" value="ABC_TRANSPORTER_2"/>
    <property type="match status" value="1"/>
</dbReference>
<evidence type="ECO:0000256" key="2">
    <source>
        <dbReference type="ARBA" id="ARBA00022741"/>
    </source>
</evidence>
<keyword evidence="3" id="KW-0067">ATP-binding</keyword>
<keyword evidence="2" id="KW-0547">Nucleotide-binding</keyword>
<dbReference type="EMBL" id="CP035631">
    <property type="protein sequence ID" value="WFF41290.1"/>
    <property type="molecule type" value="Genomic_DNA"/>
</dbReference>
<dbReference type="Proteomes" id="UP001321526">
    <property type="component" value="Chromosome"/>
</dbReference>
<organism evidence="5 6">
    <name type="scientific">Salinicola endophyticus</name>
    <dbReference type="NCBI Taxonomy" id="1949083"/>
    <lineage>
        <taxon>Bacteria</taxon>
        <taxon>Pseudomonadati</taxon>
        <taxon>Pseudomonadota</taxon>
        <taxon>Gammaproteobacteria</taxon>
        <taxon>Oceanospirillales</taxon>
        <taxon>Halomonadaceae</taxon>
        <taxon>Salinicola</taxon>
    </lineage>
</organism>
<keyword evidence="5" id="KW-0456">Lyase</keyword>
<evidence type="ECO:0000313" key="5">
    <source>
        <dbReference type="EMBL" id="WFF41290.1"/>
    </source>
</evidence>
<dbReference type="RefSeq" id="WP_110673857.1">
    <property type="nucleotide sequence ID" value="NZ_CP035631.1"/>
</dbReference>
<dbReference type="InterPro" id="IPR012701">
    <property type="entry name" value="CP_lyase_PhnL"/>
</dbReference>
<proteinExistence type="inferred from homology"/>
<dbReference type="PROSITE" id="PS00211">
    <property type="entry name" value="ABC_TRANSPORTER_1"/>
    <property type="match status" value="1"/>
</dbReference>
<evidence type="ECO:0000256" key="3">
    <source>
        <dbReference type="ARBA" id="ARBA00022840"/>
    </source>
</evidence>
<evidence type="ECO:0000313" key="6">
    <source>
        <dbReference type="Proteomes" id="UP001321526"/>
    </source>
</evidence>
<dbReference type="NCBIfam" id="TIGR02324">
    <property type="entry name" value="CP_lyasePhnL"/>
    <property type="match status" value="1"/>
</dbReference>
<name>A0ABY8FGV5_9GAMM</name>
<accession>A0ABY8FGV5</accession>
<dbReference type="PANTHER" id="PTHR42798">
    <property type="entry name" value="LIPOPROTEIN-RELEASING SYSTEM ATP-BINDING PROTEIN LOLD"/>
    <property type="match status" value="1"/>
</dbReference>